<evidence type="ECO:0000256" key="1">
    <source>
        <dbReference type="ARBA" id="ARBA00004127"/>
    </source>
</evidence>
<reference evidence="10 11" key="1">
    <citation type="journal article" date="2013" name="PLoS ONE">
        <title>Predicting the Proteins of Angomonas deanei, Strigomonas culicis and Their Respective Endosymbionts Reveals New Aspects of the Trypanosomatidae Family.</title>
        <authorList>
            <person name="Motta M.C."/>
            <person name="Martins A.C."/>
            <person name="de Souza S.S."/>
            <person name="Catta-Preta C.M."/>
            <person name="Silva R."/>
            <person name="Klein C.C."/>
            <person name="de Almeida L.G."/>
            <person name="de Lima Cunha O."/>
            <person name="Ciapina L.P."/>
            <person name="Brocchi M."/>
            <person name="Colabardini A.C."/>
            <person name="de Araujo Lima B."/>
            <person name="Machado C.R."/>
            <person name="de Almeida Soares C.M."/>
            <person name="Probst C.M."/>
            <person name="de Menezes C.B."/>
            <person name="Thompson C.E."/>
            <person name="Bartholomeu D.C."/>
            <person name="Gradia D.F."/>
            <person name="Pavoni D.P."/>
            <person name="Grisard E.C."/>
            <person name="Fantinatti-Garboggini F."/>
            <person name="Marchini F.K."/>
            <person name="Rodrigues-Luiz G.F."/>
            <person name="Wagner G."/>
            <person name="Goldman G.H."/>
            <person name="Fietto J.L."/>
            <person name="Elias M.C."/>
            <person name="Goldman M.H."/>
            <person name="Sagot M.F."/>
            <person name="Pereira M."/>
            <person name="Stoco P.H."/>
            <person name="de Mendonca-Neto R.P."/>
            <person name="Teixeira S.M."/>
            <person name="Maciel T.E."/>
            <person name="de Oliveira Mendes T.A."/>
            <person name="Urmenyi T.P."/>
            <person name="de Souza W."/>
            <person name="Schenkman S."/>
            <person name="de Vasconcelos A.T."/>
        </authorList>
    </citation>
    <scope>NUCLEOTIDE SEQUENCE [LARGE SCALE GENOMIC DNA]</scope>
</reference>
<dbReference type="GO" id="GO:0012505">
    <property type="term" value="C:endomembrane system"/>
    <property type="evidence" value="ECO:0007669"/>
    <property type="project" value="UniProtKB-SubCell"/>
</dbReference>
<proteinExistence type="predicted"/>
<feature type="transmembrane region" description="Helical" evidence="7">
    <location>
        <begin position="192"/>
        <end position="211"/>
    </location>
</feature>
<keyword evidence="2" id="KW-0813">Transport</keyword>
<name>S9UN45_9TRYP</name>
<feature type="transmembrane region" description="Helical" evidence="7">
    <location>
        <begin position="434"/>
        <end position="453"/>
    </location>
</feature>
<keyword evidence="5" id="KW-0406">Ion transport</keyword>
<feature type="transmembrane region" description="Helical" evidence="7">
    <location>
        <begin position="401"/>
        <end position="422"/>
    </location>
</feature>
<evidence type="ECO:0000256" key="5">
    <source>
        <dbReference type="ARBA" id="ARBA00023065"/>
    </source>
</evidence>
<accession>S9UN45</accession>
<comment type="subcellular location">
    <subcellularLocation>
        <location evidence="1">Endomembrane system</location>
        <topology evidence="1">Multi-pass membrane protein</topology>
    </subcellularLocation>
</comment>
<dbReference type="GO" id="GO:0006874">
    <property type="term" value="P:intracellular calcium ion homeostasis"/>
    <property type="evidence" value="ECO:0007669"/>
    <property type="project" value="TreeGrafter"/>
</dbReference>
<comment type="caution">
    <text evidence="10">The sequence shown here is derived from an EMBL/GenBank/DDBJ whole genome shotgun (WGS) entry which is preliminary data.</text>
</comment>
<keyword evidence="4 7" id="KW-1133">Transmembrane helix</keyword>
<evidence type="ECO:0000256" key="3">
    <source>
        <dbReference type="ARBA" id="ARBA00022692"/>
    </source>
</evidence>
<keyword evidence="6 7" id="KW-0472">Membrane</keyword>
<dbReference type="Pfam" id="PF01699">
    <property type="entry name" value="Na_Ca_ex"/>
    <property type="match status" value="1"/>
</dbReference>
<keyword evidence="11" id="KW-1185">Reference proteome</keyword>
<dbReference type="PANTHER" id="PTHR31503">
    <property type="entry name" value="VACUOLAR CALCIUM ION TRANSPORTER"/>
    <property type="match status" value="1"/>
</dbReference>
<feature type="domain" description="Sodium/calcium exchanger membrane region" evidence="8">
    <location>
        <begin position="311"/>
        <end position="446"/>
    </location>
</feature>
<sequence length="470" mass="50740">MLSNALGVSKGYGATDGELTHPGIVHFQEEDLHEVRRTWAEQVRETVHYLWPVKALLLLLVPLVVLLSTHRERPLAELAAPPAFGVFLLCLVGLVPCATLAVEFAEDLVVRKDNAALGTVVNVIVEHLALIAFAVTALFMTNEARAFCVVKTVSIGCILLHLLAGLGGAIFFAPVTEENSFGATSLSAFNSGMLYCTAVFMFPTLYDYIIVTPEVQRAALLGKSNARAEAGLTAVSRGLSLCALCAYMAYLVSVFRTNVNYYTVGGNPNAPSSLPYAILYRERSRARPGPRALALGSRYSLLFAATGLVVFVLLQVGLCVGVALTLPVVAQAEVVSLPFLLVALLPLFFEFGSVGASWLMAREGRLDIAASVAFSCVTHVYMCVIPALVLFAWAIGRSLDLSFHPFLIFVCLLSVLVVTDFVMMNRIRWLQGAMLLSLYLLLVFTCLLGGWHLCFAASSDGTPCRGDHPC</sequence>
<feature type="transmembrane region" description="Helical" evidence="7">
    <location>
        <begin position="301"/>
        <end position="326"/>
    </location>
</feature>
<feature type="transmembrane region" description="Helical" evidence="7">
    <location>
        <begin position="232"/>
        <end position="255"/>
    </location>
</feature>
<feature type="transmembrane region" description="Helical" evidence="7">
    <location>
        <begin position="338"/>
        <end position="360"/>
    </location>
</feature>
<evidence type="ECO:0000313" key="10">
    <source>
        <dbReference type="EMBL" id="EPY30358.1"/>
    </source>
</evidence>
<dbReference type="OrthoDB" id="272417at2759"/>
<evidence type="ECO:0000256" key="4">
    <source>
        <dbReference type="ARBA" id="ARBA00022989"/>
    </source>
</evidence>
<feature type="transmembrane region" description="Helical" evidence="7">
    <location>
        <begin position="372"/>
        <end position="395"/>
    </location>
</feature>
<dbReference type="Proteomes" id="UP000015354">
    <property type="component" value="Unassembled WGS sequence"/>
</dbReference>
<feature type="transmembrane region" description="Helical" evidence="7">
    <location>
        <begin position="79"/>
        <end position="102"/>
    </location>
</feature>
<protein>
    <submittedName>
        <fullName evidence="10">Ca2+:H+ antiporter</fullName>
    </submittedName>
</protein>
<dbReference type="GO" id="GO:0015369">
    <property type="term" value="F:calcium:proton antiporter activity"/>
    <property type="evidence" value="ECO:0007669"/>
    <property type="project" value="TreeGrafter"/>
</dbReference>
<dbReference type="InterPro" id="IPR004713">
    <property type="entry name" value="CaH_exchang"/>
</dbReference>
<evidence type="ECO:0000313" key="9">
    <source>
        <dbReference type="EMBL" id="EPY22131.1"/>
    </source>
</evidence>
<evidence type="ECO:0000256" key="6">
    <source>
        <dbReference type="ARBA" id="ARBA00023136"/>
    </source>
</evidence>
<evidence type="ECO:0000313" key="11">
    <source>
        <dbReference type="Proteomes" id="UP000015354"/>
    </source>
</evidence>
<feature type="transmembrane region" description="Helical" evidence="7">
    <location>
        <begin position="49"/>
        <end position="67"/>
    </location>
</feature>
<dbReference type="InterPro" id="IPR004837">
    <property type="entry name" value="NaCa_Exmemb"/>
</dbReference>
<evidence type="ECO:0000259" key="8">
    <source>
        <dbReference type="Pfam" id="PF01699"/>
    </source>
</evidence>
<evidence type="ECO:0000256" key="7">
    <source>
        <dbReference type="SAM" id="Phobius"/>
    </source>
</evidence>
<dbReference type="EMBL" id="ATMH01008334">
    <property type="protein sequence ID" value="EPY22131.1"/>
    <property type="molecule type" value="Genomic_DNA"/>
</dbReference>
<dbReference type="PANTHER" id="PTHR31503:SF22">
    <property type="entry name" value="VACUOLAR CALCIUM ION TRANSPORTER"/>
    <property type="match status" value="1"/>
</dbReference>
<dbReference type="EMBL" id="ATMH01004106">
    <property type="protein sequence ID" value="EPY30358.1"/>
    <property type="molecule type" value="Genomic_DNA"/>
</dbReference>
<feature type="transmembrane region" description="Helical" evidence="7">
    <location>
        <begin position="114"/>
        <end position="140"/>
    </location>
</feature>
<reference evidence="10" key="2">
    <citation type="submission" date="2013-03" db="EMBL/GenBank/DDBJ databases">
        <authorList>
            <person name="Motta M.C.M."/>
            <person name="Martins A.C.A."/>
            <person name="Preta C.M.C.C."/>
            <person name="Silva R."/>
            <person name="de Souza S.S."/>
            <person name="Klein C.C."/>
            <person name="de Almeida L.G.P."/>
            <person name="Cunha O.L."/>
            <person name="Colabardini A.C."/>
            <person name="Lima B.A."/>
            <person name="Machado C.R."/>
            <person name="Soares C.M.A."/>
            <person name="de Menezes C.B.A."/>
            <person name="Bartolomeu D.C."/>
            <person name="Grisard E.C."/>
            <person name="Fantinatti-Garboggini F."/>
            <person name="Rodrigues-Luiz G.F."/>
            <person name="Wagner G."/>
            <person name="Goldman G.H."/>
            <person name="Fietto J.L.R."/>
            <person name="Ciapina L.P."/>
            <person name="Brocchi M."/>
            <person name="Elias M.C."/>
            <person name="Goldman M.H.S."/>
            <person name="Sagot M.-F."/>
            <person name="Pereira M."/>
            <person name="Stoco P.H."/>
            <person name="Teixeira S.M.R."/>
            <person name="de Mendonca-Neto R.P."/>
            <person name="Maciel T.E.F."/>
            <person name="Mendes T.A.O."/>
            <person name="Urmenyi T.P."/>
            <person name="Teixeira M.M.G."/>
            <person name="de Camargo E.F.P."/>
            <person name="de Sousa W."/>
            <person name="Schenkman S."/>
            <person name="de Vasconcelos A.T.R."/>
        </authorList>
    </citation>
    <scope>NUCLEOTIDE SEQUENCE</scope>
</reference>
<gene>
    <name evidence="10" type="ORF">STCU_04106</name>
    <name evidence="9" type="ORF">STCU_08334</name>
</gene>
<dbReference type="GO" id="GO:0016020">
    <property type="term" value="C:membrane"/>
    <property type="evidence" value="ECO:0007669"/>
    <property type="project" value="InterPro"/>
</dbReference>
<evidence type="ECO:0000256" key="2">
    <source>
        <dbReference type="ARBA" id="ARBA00022448"/>
    </source>
</evidence>
<dbReference type="AlphaFoldDB" id="S9UN45"/>
<feature type="transmembrane region" description="Helical" evidence="7">
    <location>
        <begin position="152"/>
        <end position="172"/>
    </location>
</feature>
<organism evidence="10 11">
    <name type="scientific">Strigomonas culicis</name>
    <dbReference type="NCBI Taxonomy" id="28005"/>
    <lineage>
        <taxon>Eukaryota</taxon>
        <taxon>Discoba</taxon>
        <taxon>Euglenozoa</taxon>
        <taxon>Kinetoplastea</taxon>
        <taxon>Metakinetoplastina</taxon>
        <taxon>Trypanosomatida</taxon>
        <taxon>Trypanosomatidae</taxon>
        <taxon>Strigomonadinae</taxon>
        <taxon>Strigomonas</taxon>
    </lineage>
</organism>
<keyword evidence="3 7" id="KW-0812">Transmembrane</keyword>